<evidence type="ECO:0000256" key="1">
    <source>
        <dbReference type="SAM" id="Phobius"/>
    </source>
</evidence>
<dbReference type="AlphaFoldDB" id="A0A4R9JQ28"/>
<feature type="transmembrane region" description="Helical" evidence="1">
    <location>
        <begin position="372"/>
        <end position="390"/>
    </location>
</feature>
<feature type="transmembrane region" description="Helical" evidence="1">
    <location>
        <begin position="205"/>
        <end position="224"/>
    </location>
</feature>
<dbReference type="Pfam" id="PF10101">
    <property type="entry name" value="DUF2339"/>
    <property type="match status" value="1"/>
</dbReference>
<reference evidence="2" key="1">
    <citation type="journal article" date="2019" name="PLoS Negl. Trop. Dis.">
        <title>Revisiting the worldwide diversity of Leptospira species in the environment.</title>
        <authorList>
            <person name="Vincent A.T."/>
            <person name="Schiettekatte O."/>
            <person name="Bourhy P."/>
            <person name="Veyrier F.J."/>
            <person name="Picardeau M."/>
        </authorList>
    </citation>
    <scope>NUCLEOTIDE SEQUENCE [LARGE SCALE GENOMIC DNA]</scope>
    <source>
        <strain evidence="2">201702454</strain>
    </source>
</reference>
<feature type="transmembrane region" description="Helical" evidence="1">
    <location>
        <begin position="319"/>
        <end position="336"/>
    </location>
</feature>
<feature type="transmembrane region" description="Helical" evidence="1">
    <location>
        <begin position="231"/>
        <end position="249"/>
    </location>
</feature>
<dbReference type="PANTHER" id="PTHR38434">
    <property type="entry name" value="BLL2549 PROTEIN"/>
    <property type="match status" value="1"/>
</dbReference>
<feature type="transmembrane region" description="Helical" evidence="1">
    <location>
        <begin position="155"/>
        <end position="176"/>
    </location>
</feature>
<comment type="caution">
    <text evidence="2">The sequence shown here is derived from an EMBL/GenBank/DDBJ whole genome shotgun (WGS) entry which is preliminary data.</text>
</comment>
<organism evidence="2 3">
    <name type="scientific">Leptospira kemamanensis</name>
    <dbReference type="NCBI Taxonomy" id="2484942"/>
    <lineage>
        <taxon>Bacteria</taxon>
        <taxon>Pseudomonadati</taxon>
        <taxon>Spirochaetota</taxon>
        <taxon>Spirochaetia</taxon>
        <taxon>Leptospirales</taxon>
        <taxon>Leptospiraceae</taxon>
        <taxon>Leptospira</taxon>
    </lineage>
</organism>
<dbReference type="Proteomes" id="UP000297609">
    <property type="component" value="Unassembled WGS sequence"/>
</dbReference>
<dbReference type="RefSeq" id="WP_135620597.1">
    <property type="nucleotide sequence ID" value="NZ_RQGG01000043.1"/>
</dbReference>
<accession>A0A4R9JQ28</accession>
<feature type="transmembrane region" description="Helical" evidence="1">
    <location>
        <begin position="428"/>
        <end position="446"/>
    </location>
</feature>
<feature type="transmembrane region" description="Helical" evidence="1">
    <location>
        <begin position="255"/>
        <end position="276"/>
    </location>
</feature>
<dbReference type="EMBL" id="RQGG01000043">
    <property type="protein sequence ID" value="TGL48884.1"/>
    <property type="molecule type" value="Genomic_DNA"/>
</dbReference>
<dbReference type="PANTHER" id="PTHR38434:SF1">
    <property type="entry name" value="BLL2549 PROTEIN"/>
    <property type="match status" value="1"/>
</dbReference>
<keyword evidence="3" id="KW-1185">Reference proteome</keyword>
<keyword evidence="1" id="KW-0812">Transmembrane</keyword>
<feature type="transmembrane region" description="Helical" evidence="1">
    <location>
        <begin position="183"/>
        <end position="199"/>
    </location>
</feature>
<sequence length="562" mass="64931">MEEKERKEILSKIQSMERELFFLKEKVLSLSDPKTSPKQTNTDLPKESPLLVTPVSVSLEEGPNWFIQWIGQNLFVKLGVFSLILASIWFFYMAIEEYWINESVRIWIGILSSLPILWYGYKTRKTRPYLSPSLFGLGIAVLFSAYYSGYVWYDLYGTETCFVGLILLSLTAVGISYAEKSEVLFGFASLGVFLSPILVSTGQNSYPFLFTYLLIWNALFFWIRKNMNWKVIPLLILFANHLIFATWAESKLEEAKVFFPLVFQLGVYLFFLIREFQVLKTIKEENPILTLVTIGFTLGLGFLQSFWIFGIFYPTFKPFLLTLVLISFYAVYQKSLKEVSLTIDTKKLYDIVGLFGLPLIISVIVMGMTGKALAFSLITFAFVVTMAATYSKQLYMYLATFPVWFFALFYVFAFTYRSFNEIPFLNGRFLIFVTGSLYLALSYFYSRKFSGFSKLFLYAAYPYFLLGNFVEIHLGFPEEKRLFLYSISLIFYGLITLVIGFQKQFQSLKVVGFVSLALVVAKFYLYDFWNLSLGYRILAGLFLGITLIVTGTFYNRIKKETT</sequence>
<feature type="transmembrane region" description="Helical" evidence="1">
    <location>
        <begin position="288"/>
        <end position="313"/>
    </location>
</feature>
<feature type="transmembrane region" description="Helical" evidence="1">
    <location>
        <begin position="482"/>
        <end position="501"/>
    </location>
</feature>
<keyword evidence="1" id="KW-1133">Transmembrane helix</keyword>
<feature type="transmembrane region" description="Helical" evidence="1">
    <location>
        <begin position="128"/>
        <end position="149"/>
    </location>
</feature>
<proteinExistence type="predicted"/>
<feature type="transmembrane region" description="Helical" evidence="1">
    <location>
        <begin position="397"/>
        <end position="416"/>
    </location>
</feature>
<feature type="transmembrane region" description="Helical" evidence="1">
    <location>
        <begin position="537"/>
        <end position="557"/>
    </location>
</feature>
<name>A0A4R9JQ28_9LEPT</name>
<dbReference type="OrthoDB" id="342768at2"/>
<feature type="transmembrane region" description="Helical" evidence="1">
    <location>
        <begin position="74"/>
        <end position="92"/>
    </location>
</feature>
<keyword evidence="1" id="KW-0472">Membrane</keyword>
<gene>
    <name evidence="2" type="ORF">EHQ59_15555</name>
</gene>
<feature type="transmembrane region" description="Helical" evidence="1">
    <location>
        <begin position="104"/>
        <end position="121"/>
    </location>
</feature>
<protein>
    <submittedName>
        <fullName evidence="2">DUF2339 domain-containing protein</fullName>
    </submittedName>
</protein>
<evidence type="ECO:0000313" key="2">
    <source>
        <dbReference type="EMBL" id="TGL48884.1"/>
    </source>
</evidence>
<evidence type="ECO:0000313" key="3">
    <source>
        <dbReference type="Proteomes" id="UP000297609"/>
    </source>
</evidence>
<dbReference type="InterPro" id="IPR019286">
    <property type="entry name" value="DUF2339_TM"/>
</dbReference>
<feature type="transmembrane region" description="Helical" evidence="1">
    <location>
        <begin position="455"/>
        <end position="476"/>
    </location>
</feature>